<keyword evidence="8" id="KW-0206">Cytoskeleton</keyword>
<dbReference type="RefSeq" id="XP_013174365.1">
    <property type="nucleotide sequence ID" value="XM_013318911.1"/>
</dbReference>
<dbReference type="Gene3D" id="3.30.420.40">
    <property type="match status" value="2"/>
</dbReference>
<evidence type="ECO:0000256" key="12">
    <source>
        <dbReference type="ARBA" id="ARBA00080407"/>
    </source>
</evidence>
<name>A0AAJ7EEN7_PAPXU</name>
<organism evidence="13">
    <name type="scientific">Papilio xuthus</name>
    <name type="common">Asian swallowtail butterfly</name>
    <dbReference type="NCBI Taxonomy" id="66420"/>
    <lineage>
        <taxon>Eukaryota</taxon>
        <taxon>Metazoa</taxon>
        <taxon>Ecdysozoa</taxon>
        <taxon>Arthropoda</taxon>
        <taxon>Hexapoda</taxon>
        <taxon>Insecta</taxon>
        <taxon>Pterygota</taxon>
        <taxon>Neoptera</taxon>
        <taxon>Endopterygota</taxon>
        <taxon>Lepidoptera</taxon>
        <taxon>Glossata</taxon>
        <taxon>Ditrysia</taxon>
        <taxon>Papilionoidea</taxon>
        <taxon>Papilionidae</taxon>
        <taxon>Papilioninae</taxon>
        <taxon>Papilio</taxon>
    </lineage>
</organism>
<evidence type="ECO:0000313" key="13">
    <source>
        <dbReference type="RefSeq" id="XP_013174365.1"/>
    </source>
</evidence>
<dbReference type="InterPro" id="IPR004000">
    <property type="entry name" value="Actin"/>
</dbReference>
<dbReference type="InterPro" id="IPR043129">
    <property type="entry name" value="ATPase_NBD"/>
</dbReference>
<dbReference type="SMART" id="SM00268">
    <property type="entry name" value="ACTIN"/>
    <property type="match status" value="1"/>
</dbReference>
<evidence type="ECO:0000256" key="8">
    <source>
        <dbReference type="ARBA" id="ARBA00023212"/>
    </source>
</evidence>
<dbReference type="FunFam" id="3.30.420.40:FF:000205">
    <property type="entry name" value="Actin, alpha skeletal muscle"/>
    <property type="match status" value="1"/>
</dbReference>
<dbReference type="PRINTS" id="PR00190">
    <property type="entry name" value="ACTIN"/>
</dbReference>
<gene>
    <name evidence="13" type="primary">LOC106122813</name>
</gene>
<keyword evidence="7" id="KW-0558">Oxidation</keyword>
<dbReference type="PANTHER" id="PTHR11937">
    <property type="entry name" value="ACTIN"/>
    <property type="match status" value="1"/>
</dbReference>
<dbReference type="FunFam" id="3.30.420.40:FF:000018">
    <property type="entry name" value="Actin-like protein (Centractin)"/>
    <property type="match status" value="1"/>
</dbReference>
<keyword evidence="5" id="KW-0007">Acetylation</keyword>
<dbReference type="KEGG" id="pxu:106122813"/>
<keyword evidence="4" id="KW-0067">ATP-binding</keyword>
<dbReference type="FunFam" id="3.90.640.10:FF:000008">
    <property type="entry name" value="alpha-centractin isoform X1"/>
    <property type="match status" value="1"/>
</dbReference>
<dbReference type="PROSITE" id="PS00432">
    <property type="entry name" value="ACTINS_2"/>
    <property type="match status" value="1"/>
</dbReference>
<dbReference type="Pfam" id="PF00022">
    <property type="entry name" value="Actin"/>
    <property type="match status" value="1"/>
</dbReference>
<keyword evidence="3" id="KW-0547">Nucleotide-binding</keyword>
<dbReference type="CDD" id="cd10216">
    <property type="entry name" value="ASKHA_NBD_Arp1"/>
    <property type="match status" value="1"/>
</dbReference>
<dbReference type="GO" id="GO:0005524">
    <property type="term" value="F:ATP binding"/>
    <property type="evidence" value="ECO:0007669"/>
    <property type="project" value="UniProtKB-KW"/>
</dbReference>
<sequence>MELNDVIVNQPVVIDNGSGVIKAGFAGDQIPKCRFPNYIGRPKHVRVMAGALEGELFVGPRAEEHRGLLSIKYPMEHGIVTDWNDMERVWNYIYSKDQLSTFAEEHPVLLTEAPLNPRRNREKAAEVFFETFNVPALFLSMQAVLSLYATGRTTGVVLDSGDGVTHAVPIYEGFAMPHSIMRVDVAGRDVTRYLRLLLRKEGVNLRTSAELEIVKAIKERACYLSPNPLKEETLDSERAQYTLPDGTLLEIGQARFRAPEVLFRPDLIGEECEGLHEVLMFSIQKSDMDLRKVLYQNIVLSGGSTLFRGFGDRLLAEIRRLAPKDMKIRISAPQERLYSTWIGGSILASLDTFRKMWVSKREYDEEGQRAVHRKTF</sequence>
<dbReference type="InterPro" id="IPR020902">
    <property type="entry name" value="Actin/actin-like_CS"/>
</dbReference>
<keyword evidence="6" id="KW-0944">Nitration</keyword>
<evidence type="ECO:0000256" key="1">
    <source>
        <dbReference type="ARBA" id="ARBA00004245"/>
    </source>
</evidence>
<evidence type="ECO:0000256" key="2">
    <source>
        <dbReference type="ARBA" id="ARBA00022490"/>
    </source>
</evidence>
<dbReference type="Gene3D" id="3.90.640.10">
    <property type="entry name" value="Actin, Chain A, domain 4"/>
    <property type="match status" value="1"/>
</dbReference>
<dbReference type="GO" id="GO:0005856">
    <property type="term" value="C:cytoskeleton"/>
    <property type="evidence" value="ECO:0007669"/>
    <property type="project" value="UniProtKB-SubCell"/>
</dbReference>
<evidence type="ECO:0000256" key="11">
    <source>
        <dbReference type="ARBA" id="ARBA00070416"/>
    </source>
</evidence>
<dbReference type="CTD" id="41566"/>
<dbReference type="SUPFAM" id="SSF53067">
    <property type="entry name" value="Actin-like ATPase domain"/>
    <property type="match status" value="2"/>
</dbReference>
<proteinExistence type="inferred from homology"/>
<comment type="similarity">
    <text evidence="9">Belongs to the actin family. ARP1 subfamily.</text>
</comment>
<accession>A0AAJ7EEN7</accession>
<evidence type="ECO:0000256" key="9">
    <source>
        <dbReference type="ARBA" id="ARBA00038483"/>
    </source>
</evidence>
<comment type="function">
    <text evidence="10">Component of a multi-subunit complex involved in microtubule based vesicle motility. It is associated with the centrosome.</text>
</comment>
<dbReference type="FunFam" id="3.30.420.40:FF:000188">
    <property type="entry name" value="Actin like 6B"/>
    <property type="match status" value="1"/>
</dbReference>
<evidence type="ECO:0000256" key="6">
    <source>
        <dbReference type="ARBA" id="ARBA00023074"/>
    </source>
</evidence>
<reference evidence="13" key="1">
    <citation type="submission" date="2025-08" db="UniProtKB">
        <authorList>
            <consortium name="RefSeq"/>
        </authorList>
    </citation>
    <scope>IDENTIFICATION</scope>
</reference>
<evidence type="ECO:0000256" key="4">
    <source>
        <dbReference type="ARBA" id="ARBA00022840"/>
    </source>
</evidence>
<protein>
    <recommendedName>
        <fullName evidence="11">Beta-centractin</fullName>
    </recommendedName>
    <alternativeName>
        <fullName evidence="12">Actin-related protein 1B</fullName>
    </alternativeName>
</protein>
<keyword evidence="2" id="KW-0963">Cytoplasm</keyword>
<dbReference type="AlphaFoldDB" id="A0AAJ7EEN7"/>
<dbReference type="PROSITE" id="PS01132">
    <property type="entry name" value="ACTINS_ACT_LIKE"/>
    <property type="match status" value="1"/>
</dbReference>
<evidence type="ECO:0000256" key="3">
    <source>
        <dbReference type="ARBA" id="ARBA00022741"/>
    </source>
</evidence>
<dbReference type="GeneID" id="106122813"/>
<evidence type="ECO:0000256" key="7">
    <source>
        <dbReference type="ARBA" id="ARBA00023097"/>
    </source>
</evidence>
<dbReference type="Proteomes" id="UP000694872">
    <property type="component" value="Unplaced"/>
</dbReference>
<evidence type="ECO:0000256" key="10">
    <source>
        <dbReference type="ARBA" id="ARBA00058335"/>
    </source>
</evidence>
<dbReference type="InterPro" id="IPR004001">
    <property type="entry name" value="Actin_CS"/>
</dbReference>
<evidence type="ECO:0000256" key="5">
    <source>
        <dbReference type="ARBA" id="ARBA00022990"/>
    </source>
</evidence>
<comment type="subcellular location">
    <subcellularLocation>
        <location evidence="1">Cytoplasm</location>
        <location evidence="1">Cytoskeleton</location>
    </subcellularLocation>
</comment>